<dbReference type="EMBL" id="CP002408">
    <property type="protein sequence ID" value="AFU60257.1"/>
    <property type="molecule type" value="Genomic_DNA"/>
</dbReference>
<dbReference type="AlphaFoldDB" id="K0IMG4"/>
<name>K0IMG4_NITGG</name>
<keyword evidence="1" id="KW-0472">Membrane</keyword>
<organism evidence="2 3">
    <name type="scientific">Nitrososphaera gargensis (strain Ga9.2)</name>
    <dbReference type="NCBI Taxonomy" id="1237085"/>
    <lineage>
        <taxon>Archaea</taxon>
        <taxon>Nitrososphaerota</taxon>
        <taxon>Nitrososphaeria</taxon>
        <taxon>Nitrososphaerales</taxon>
        <taxon>Nitrososphaeraceae</taxon>
        <taxon>Nitrososphaera</taxon>
    </lineage>
</organism>
<accession>K0IMG4</accession>
<proteinExistence type="predicted"/>
<dbReference type="BioCyc" id="CNIT1237085:G1324-3342-MONOMER"/>
<dbReference type="PATRIC" id="fig|1237085.11.peg.3331"/>
<evidence type="ECO:0000313" key="3">
    <source>
        <dbReference type="Proteomes" id="UP000008037"/>
    </source>
</evidence>
<evidence type="ECO:0000313" key="2">
    <source>
        <dbReference type="EMBL" id="AFU60257.1"/>
    </source>
</evidence>
<evidence type="ECO:0008006" key="4">
    <source>
        <dbReference type="Google" id="ProtNLM"/>
    </source>
</evidence>
<keyword evidence="1" id="KW-0812">Transmembrane</keyword>
<feature type="transmembrane region" description="Helical" evidence="1">
    <location>
        <begin position="37"/>
        <end position="57"/>
    </location>
</feature>
<sequence length="70" mass="8085">MTFSTREELKNHSVSVHSAAEARARGIIIRMPERRTVIVAVAITGVFAAGLVLQYYLRNRRGRERRRMMQ</sequence>
<keyword evidence="1" id="KW-1133">Transmembrane helix</keyword>
<protein>
    <recommendedName>
        <fullName evidence="4">Transmembrane protein</fullName>
    </recommendedName>
</protein>
<reference evidence="2 3" key="1">
    <citation type="journal article" date="2012" name="Environ. Microbiol.">
        <title>The genome of the ammonia-oxidizing Candidatus Nitrososphaera gargensis: insights into metabolic versatility and environmental adaptations.</title>
        <authorList>
            <person name="Spang A."/>
            <person name="Poehlein A."/>
            <person name="Offre P."/>
            <person name="Zumbragel S."/>
            <person name="Haider S."/>
            <person name="Rychlik N."/>
            <person name="Nowka B."/>
            <person name="Schmeisser C."/>
            <person name="Lebedeva E.V."/>
            <person name="Rattei T."/>
            <person name="Bohm C."/>
            <person name="Schmid M."/>
            <person name="Galushko A."/>
            <person name="Hatzenpichler R."/>
            <person name="Weinmaier T."/>
            <person name="Daniel R."/>
            <person name="Schleper C."/>
            <person name="Spieck E."/>
            <person name="Streit W."/>
            <person name="Wagner M."/>
        </authorList>
    </citation>
    <scope>NUCLEOTIDE SEQUENCE [LARGE SCALE GENOMIC DNA]</scope>
    <source>
        <strain evidence="3">Ga9.2</strain>
    </source>
</reference>
<evidence type="ECO:0000256" key="1">
    <source>
        <dbReference type="SAM" id="Phobius"/>
    </source>
</evidence>
<gene>
    <name evidence="2" type="ordered locus">Ngar_c33420</name>
</gene>
<dbReference type="Proteomes" id="UP000008037">
    <property type="component" value="Chromosome"/>
</dbReference>
<dbReference type="KEGG" id="nga:Ngar_c33420"/>
<keyword evidence="3" id="KW-1185">Reference proteome</keyword>
<dbReference type="InParanoid" id="K0IMG4"/>
<dbReference type="HOGENOM" id="CLU_2748329_0_0_2"/>